<comment type="similarity">
    <text evidence="1">Belongs to the methylthioribose kinase family.</text>
</comment>
<name>A0A8H6Z2A3_9AGAR</name>
<feature type="domain" description="Aminoglycoside phosphotransferase" evidence="6">
    <location>
        <begin position="70"/>
        <end position="309"/>
    </location>
</feature>
<dbReference type="OrthoDB" id="25129at2759"/>
<dbReference type="PANTHER" id="PTHR34273">
    <property type="entry name" value="METHYLTHIORIBOSE KINASE"/>
    <property type="match status" value="1"/>
</dbReference>
<dbReference type="GO" id="GO:0016301">
    <property type="term" value="F:kinase activity"/>
    <property type="evidence" value="ECO:0007669"/>
    <property type="project" value="UniProtKB-KW"/>
</dbReference>
<dbReference type="GO" id="GO:0005524">
    <property type="term" value="F:ATP binding"/>
    <property type="evidence" value="ECO:0007669"/>
    <property type="project" value="UniProtKB-KW"/>
</dbReference>
<dbReference type="SUPFAM" id="SSF56112">
    <property type="entry name" value="Protein kinase-like (PK-like)"/>
    <property type="match status" value="1"/>
</dbReference>
<evidence type="ECO:0000313" key="8">
    <source>
        <dbReference type="Proteomes" id="UP000620124"/>
    </source>
</evidence>
<keyword evidence="2" id="KW-0808">Transferase</keyword>
<dbReference type="Gene3D" id="3.30.200.20">
    <property type="entry name" value="Phosphorylase Kinase, domain 1"/>
    <property type="match status" value="1"/>
</dbReference>
<evidence type="ECO:0000259" key="6">
    <source>
        <dbReference type="Pfam" id="PF01636"/>
    </source>
</evidence>
<accession>A0A8H6Z2A3</accession>
<organism evidence="7 8">
    <name type="scientific">Mycena venus</name>
    <dbReference type="NCBI Taxonomy" id="2733690"/>
    <lineage>
        <taxon>Eukaryota</taxon>
        <taxon>Fungi</taxon>
        <taxon>Dikarya</taxon>
        <taxon>Basidiomycota</taxon>
        <taxon>Agaricomycotina</taxon>
        <taxon>Agaricomycetes</taxon>
        <taxon>Agaricomycetidae</taxon>
        <taxon>Agaricales</taxon>
        <taxon>Marasmiineae</taxon>
        <taxon>Mycenaceae</taxon>
        <taxon>Mycena</taxon>
    </lineage>
</organism>
<keyword evidence="8" id="KW-1185">Reference proteome</keyword>
<sequence length="379" mass="41324">MSTDHDLSTIAGAQAYLAPTQFASTSVVLLCGMHSNFTYRLHLLTPYKGHSTLVMKYARSDIVLSASEILSAMERQTFEAKALERIRKELDCGPFATVPELHHFDEQAHVIIMEDCGSQSLNLKQLMLTATPSPAIAREIGLALGQFLGRLHLWGASDSSLLDAFDQNKQAKKITAWITYERLISTLTTDKIPAVACLPTPVPDDTLDALRLIVAERTAEIHHSRETLTMGDFWTGNVMVTLGSADGGIEQPPALERVHVIDWELVKPGVAALDIGQFCAEVHTLTLFRPDTTESASALIDAFLTAYRAHCGTMAPRTPSAAAKHMGAHLVVITPWVGWGTPQDTVKAIDVGLTYLIEGGSEQWVREKSIFGPLLQSGI</sequence>
<dbReference type="Pfam" id="PF01636">
    <property type="entry name" value="APH"/>
    <property type="match status" value="1"/>
</dbReference>
<dbReference type="PANTHER" id="PTHR34273:SF2">
    <property type="entry name" value="METHYLTHIORIBOSE KINASE"/>
    <property type="match status" value="1"/>
</dbReference>
<comment type="caution">
    <text evidence="7">The sequence shown here is derived from an EMBL/GenBank/DDBJ whole genome shotgun (WGS) entry which is preliminary data.</text>
</comment>
<evidence type="ECO:0000256" key="4">
    <source>
        <dbReference type="ARBA" id="ARBA00022777"/>
    </source>
</evidence>
<keyword evidence="5" id="KW-0067">ATP-binding</keyword>
<reference evidence="7" key="1">
    <citation type="submission" date="2020-05" db="EMBL/GenBank/DDBJ databases">
        <title>Mycena genomes resolve the evolution of fungal bioluminescence.</title>
        <authorList>
            <person name="Tsai I.J."/>
        </authorList>
    </citation>
    <scope>NUCLEOTIDE SEQUENCE</scope>
    <source>
        <strain evidence="7">CCC161011</strain>
    </source>
</reference>
<protein>
    <submittedName>
        <fullName evidence="7">APH domain-containing protein</fullName>
    </submittedName>
</protein>
<evidence type="ECO:0000256" key="1">
    <source>
        <dbReference type="ARBA" id="ARBA00010165"/>
    </source>
</evidence>
<evidence type="ECO:0000313" key="7">
    <source>
        <dbReference type="EMBL" id="KAF7369512.1"/>
    </source>
</evidence>
<dbReference type="InterPro" id="IPR011009">
    <property type="entry name" value="Kinase-like_dom_sf"/>
</dbReference>
<keyword evidence="3" id="KW-0547">Nucleotide-binding</keyword>
<evidence type="ECO:0000256" key="2">
    <source>
        <dbReference type="ARBA" id="ARBA00022679"/>
    </source>
</evidence>
<dbReference type="EMBL" id="JACAZI010000002">
    <property type="protein sequence ID" value="KAF7369512.1"/>
    <property type="molecule type" value="Genomic_DNA"/>
</dbReference>
<keyword evidence="4" id="KW-0418">Kinase</keyword>
<evidence type="ECO:0000256" key="5">
    <source>
        <dbReference type="ARBA" id="ARBA00022840"/>
    </source>
</evidence>
<proteinExistence type="inferred from homology"/>
<dbReference type="Gene3D" id="3.90.1200.10">
    <property type="match status" value="1"/>
</dbReference>
<gene>
    <name evidence="7" type="ORF">MVEN_00281000</name>
</gene>
<dbReference type="Proteomes" id="UP000620124">
    <property type="component" value="Unassembled WGS sequence"/>
</dbReference>
<evidence type="ECO:0000256" key="3">
    <source>
        <dbReference type="ARBA" id="ARBA00022741"/>
    </source>
</evidence>
<dbReference type="InterPro" id="IPR002575">
    <property type="entry name" value="Aminoglycoside_PTrfase"/>
</dbReference>
<dbReference type="AlphaFoldDB" id="A0A8H6Z2A3"/>